<feature type="transmembrane region" description="Helical" evidence="1">
    <location>
        <begin position="52"/>
        <end position="73"/>
    </location>
</feature>
<dbReference type="EMBL" id="PDJN01000001">
    <property type="protein sequence ID" value="PFG70513.1"/>
    <property type="molecule type" value="Genomic_DNA"/>
</dbReference>
<organism evidence="2 3">
    <name type="scientific">Pseudomonas poae</name>
    <dbReference type="NCBI Taxonomy" id="200451"/>
    <lineage>
        <taxon>Bacteria</taxon>
        <taxon>Pseudomonadati</taxon>
        <taxon>Pseudomonadota</taxon>
        <taxon>Gammaproteobacteria</taxon>
        <taxon>Pseudomonadales</taxon>
        <taxon>Pseudomonadaceae</taxon>
        <taxon>Pseudomonas</taxon>
    </lineage>
</organism>
<keyword evidence="1" id="KW-0812">Transmembrane</keyword>
<evidence type="ECO:0000313" key="2">
    <source>
        <dbReference type="EMBL" id="PFG70513.1"/>
    </source>
</evidence>
<proteinExistence type="predicted"/>
<reference evidence="2 3" key="1">
    <citation type="submission" date="2017-09" db="EMBL/GenBank/DDBJ databases">
        <authorList>
            <person name="DeBolt S."/>
            <person name="Huntemann M."/>
            <person name="Clum A."/>
            <person name="Pillay M."/>
            <person name="Palaniappan K."/>
            <person name="Varghese N."/>
            <person name="Mikhailova N."/>
            <person name="Stamatis D."/>
            <person name="Reddy T."/>
            <person name="Daum C."/>
            <person name="Shapiro N."/>
            <person name="Ivanova N."/>
            <person name="Kyrpides N."/>
            <person name="Woyke T."/>
        </authorList>
    </citation>
    <scope>NUCLEOTIDE SEQUENCE [LARGE SCALE GENOMIC DNA]</scope>
    <source>
        <strain evidence="2 3">A2-S9</strain>
    </source>
</reference>
<accession>A0A7Z1GT10</accession>
<evidence type="ECO:0000313" key="3">
    <source>
        <dbReference type="Proteomes" id="UP000221580"/>
    </source>
</evidence>
<reference evidence="2 3" key="2">
    <citation type="submission" date="2017-10" db="EMBL/GenBank/DDBJ databases">
        <title>Bacterial endophytes that colonize and modify switchgrass growth.</title>
        <authorList>
            <person name="Debolt S."/>
        </authorList>
    </citation>
    <scope>NUCLEOTIDE SEQUENCE [LARGE SCALE GENOMIC DNA]</scope>
    <source>
        <strain evidence="2 3">A2-S9</strain>
    </source>
</reference>
<keyword evidence="1" id="KW-0472">Membrane</keyword>
<dbReference type="Proteomes" id="UP000221580">
    <property type="component" value="Unassembled WGS sequence"/>
</dbReference>
<evidence type="ECO:0000256" key="1">
    <source>
        <dbReference type="SAM" id="Phobius"/>
    </source>
</evidence>
<feature type="transmembrane region" description="Helical" evidence="1">
    <location>
        <begin position="93"/>
        <end position="113"/>
    </location>
</feature>
<sequence>MRGMNNDPIALYWRFKAPDPGIGPREQAPMLAQEQAWAREHAAGHHFSWIEVLLPPLCFGVFLPSLVFMLGVWLYGAAFAPGLDVDRVIGDTFAWQVLAAVVFTAAWGLRNYLRDTRDPIKRYWQAMPDQGVVELERHRLVSGTSLWASDYDPDCNALMQWKNGQLERTQSSGVSQWIVAKTTAGHWLVFKDEYPGDFTYNRVGHMPAPDKQLQPCQDLAFTFAPGTNLMLGRRFDGEPLPLLDTGYWLAADELKRLTAIAHHWAFFPPDRYGVVNPRNGPWVQQLLDKAQADGEVAGGTGCTPA</sequence>
<gene>
    <name evidence="2" type="ORF">DM05_0831</name>
</gene>
<comment type="caution">
    <text evidence="2">The sequence shown here is derived from an EMBL/GenBank/DDBJ whole genome shotgun (WGS) entry which is preliminary data.</text>
</comment>
<dbReference type="AlphaFoldDB" id="A0A7Z1GT10"/>
<keyword evidence="1" id="KW-1133">Transmembrane helix</keyword>
<name>A0A7Z1GT10_9PSED</name>
<protein>
    <submittedName>
        <fullName evidence="2">Uncharacterized protein</fullName>
    </submittedName>
</protein>